<keyword evidence="10 13" id="KW-0539">Nucleus</keyword>
<dbReference type="VEuPathDB" id="VectorBase:PHUM590050"/>
<evidence type="ECO:0000259" key="15">
    <source>
        <dbReference type="PROSITE" id="PS50016"/>
    </source>
</evidence>
<dbReference type="SMART" id="SM00213">
    <property type="entry name" value="UBQ"/>
    <property type="match status" value="1"/>
</dbReference>
<dbReference type="CDD" id="cd17039">
    <property type="entry name" value="Ubl_ubiquitin_like"/>
    <property type="match status" value="1"/>
</dbReference>
<evidence type="ECO:0000256" key="2">
    <source>
        <dbReference type="ARBA" id="ARBA00004906"/>
    </source>
</evidence>
<dbReference type="SUPFAM" id="SSF54236">
    <property type="entry name" value="Ubiquitin-like"/>
    <property type="match status" value="1"/>
</dbReference>
<evidence type="ECO:0000259" key="16">
    <source>
        <dbReference type="PROSITE" id="PS50053"/>
    </source>
</evidence>
<dbReference type="SMART" id="SM00249">
    <property type="entry name" value="PHD"/>
    <property type="match status" value="1"/>
</dbReference>
<evidence type="ECO:0000313" key="21">
    <source>
        <dbReference type="Proteomes" id="UP000009046"/>
    </source>
</evidence>
<dbReference type="SMART" id="SM00466">
    <property type="entry name" value="SRA"/>
    <property type="match status" value="1"/>
</dbReference>
<dbReference type="CTD" id="8232762"/>
<dbReference type="eggNOG" id="ENOG502QRDQ">
    <property type="taxonomic scope" value="Eukaryota"/>
</dbReference>
<evidence type="ECO:0000259" key="18">
    <source>
        <dbReference type="PROSITE" id="PS51015"/>
    </source>
</evidence>
<dbReference type="InterPro" id="IPR045134">
    <property type="entry name" value="UHRF1/2-like"/>
</dbReference>
<dbReference type="Pfam" id="PF00628">
    <property type="entry name" value="PHD"/>
    <property type="match status" value="1"/>
</dbReference>
<comment type="pathway">
    <text evidence="2">Protein modification; protein ubiquitination.</text>
</comment>
<dbReference type="Gene3D" id="3.10.20.90">
    <property type="entry name" value="Phosphatidylinositol 3-kinase Catalytic Subunit, Chain A, domain 1"/>
    <property type="match status" value="1"/>
</dbReference>
<gene>
    <name evidence="20" type="primary">8232762</name>
    <name evidence="19" type="ORF">Phum_PHUM590050</name>
</gene>
<dbReference type="Pfam" id="PF12148">
    <property type="entry name" value="TTD"/>
    <property type="match status" value="1"/>
</dbReference>
<dbReference type="OrthoDB" id="2270193at2759"/>
<evidence type="ECO:0000313" key="19">
    <source>
        <dbReference type="EMBL" id="EEB19790.1"/>
    </source>
</evidence>
<dbReference type="PROSITE" id="PS51015">
    <property type="entry name" value="YDG"/>
    <property type="match status" value="1"/>
</dbReference>
<dbReference type="PROSITE" id="PS50053">
    <property type="entry name" value="UBIQUITIN_2"/>
    <property type="match status" value="1"/>
</dbReference>
<keyword evidence="4" id="KW-0808">Transferase</keyword>
<dbReference type="InterPro" id="IPR001841">
    <property type="entry name" value="Znf_RING"/>
</dbReference>
<evidence type="ECO:0000256" key="9">
    <source>
        <dbReference type="ARBA" id="ARBA00023125"/>
    </source>
</evidence>
<dbReference type="InterPro" id="IPR011011">
    <property type="entry name" value="Znf_FYVE_PHD"/>
</dbReference>
<keyword evidence="8" id="KW-0862">Zinc</keyword>
<dbReference type="CDD" id="cd20387">
    <property type="entry name" value="Tudor_UHRF_rpt1"/>
    <property type="match status" value="1"/>
</dbReference>
<dbReference type="RefSeq" id="XP_002432528.1">
    <property type="nucleotide sequence ID" value="XM_002432483.1"/>
</dbReference>
<dbReference type="InterPro" id="IPR036987">
    <property type="entry name" value="SRA-YDG_sf"/>
</dbReference>
<dbReference type="EMBL" id="DS235877">
    <property type="protein sequence ID" value="EEB19790.1"/>
    <property type="molecule type" value="Genomic_DNA"/>
</dbReference>
<dbReference type="GO" id="GO:0005634">
    <property type="term" value="C:nucleus"/>
    <property type="evidence" value="ECO:0007669"/>
    <property type="project" value="UniProtKB-SubCell"/>
</dbReference>
<dbReference type="Gene3D" id="2.30.30.140">
    <property type="match status" value="1"/>
</dbReference>
<feature type="domain" description="YDG" evidence="18">
    <location>
        <begin position="379"/>
        <end position="540"/>
    </location>
</feature>
<feature type="domain" description="RING-type" evidence="17">
    <location>
        <begin position="653"/>
        <end position="692"/>
    </location>
</feature>
<dbReference type="Gene3D" id="2.30.30.1150">
    <property type="match status" value="1"/>
</dbReference>
<evidence type="ECO:0000256" key="6">
    <source>
        <dbReference type="ARBA" id="ARBA00022771"/>
    </source>
</evidence>
<dbReference type="SUPFAM" id="SSF88697">
    <property type="entry name" value="PUA domain-like"/>
    <property type="match status" value="1"/>
</dbReference>
<protein>
    <recommendedName>
        <fullName evidence="3">RING-type E3 ubiquitin transferase</fullName>
        <ecNumber evidence="3">2.3.2.27</ecNumber>
    </recommendedName>
</protein>
<dbReference type="InParanoid" id="E0W2D4"/>
<evidence type="ECO:0000256" key="3">
    <source>
        <dbReference type="ARBA" id="ARBA00012483"/>
    </source>
</evidence>
<comment type="catalytic activity">
    <reaction evidence="1">
        <text>S-ubiquitinyl-[E2 ubiquitin-conjugating enzyme]-L-cysteine + [acceptor protein]-L-lysine = [E2 ubiquitin-conjugating enzyme]-L-cysteine + N(6)-ubiquitinyl-[acceptor protein]-L-lysine.</text>
        <dbReference type="EC" id="2.3.2.27"/>
    </reaction>
</comment>
<feature type="domain" description="Ubiquitin-like" evidence="16">
    <location>
        <begin position="1"/>
        <end position="69"/>
    </location>
</feature>
<dbReference type="AlphaFoldDB" id="E0W2D4"/>
<keyword evidence="21" id="KW-1185">Reference proteome</keyword>
<evidence type="ECO:0000256" key="5">
    <source>
        <dbReference type="ARBA" id="ARBA00022723"/>
    </source>
</evidence>
<dbReference type="InterPro" id="IPR001965">
    <property type="entry name" value="Znf_PHD"/>
</dbReference>
<reference evidence="19" key="1">
    <citation type="submission" date="2007-04" db="EMBL/GenBank/DDBJ databases">
        <title>Annotation of Pediculus humanus corporis strain USDA.</title>
        <authorList>
            <person name="Kirkness E."/>
            <person name="Hannick L."/>
            <person name="Hass B."/>
            <person name="Bruggner R."/>
            <person name="Lawson D."/>
            <person name="Bidwell S."/>
            <person name="Joardar V."/>
            <person name="Caler E."/>
            <person name="Walenz B."/>
            <person name="Inman J."/>
            <person name="Schobel S."/>
            <person name="Galinsky K."/>
            <person name="Amedeo P."/>
            <person name="Strausberg R."/>
        </authorList>
    </citation>
    <scope>NUCLEOTIDE SEQUENCE</scope>
    <source>
        <strain evidence="19">USDA</strain>
    </source>
</reference>
<feature type="region of interest" description="Disordered" evidence="14">
    <location>
        <begin position="573"/>
        <end position="601"/>
    </location>
</feature>
<reference evidence="20" key="3">
    <citation type="submission" date="2021-02" db="UniProtKB">
        <authorList>
            <consortium name="EnsemblMetazoa"/>
        </authorList>
    </citation>
    <scope>IDENTIFICATION</scope>
    <source>
        <strain evidence="20">USDA</strain>
    </source>
</reference>
<keyword evidence="9" id="KW-0238">DNA-binding</keyword>
<evidence type="ECO:0000256" key="10">
    <source>
        <dbReference type="ARBA" id="ARBA00023242"/>
    </source>
</evidence>
<evidence type="ECO:0000256" key="4">
    <source>
        <dbReference type="ARBA" id="ARBA00022679"/>
    </source>
</evidence>
<dbReference type="HOGENOM" id="CLU_022357_0_0_1"/>
<reference evidence="19" key="2">
    <citation type="submission" date="2007-04" db="EMBL/GenBank/DDBJ databases">
        <title>The genome of the human body louse.</title>
        <authorList>
            <consortium name="The Human Body Louse Genome Consortium"/>
            <person name="Kirkness E."/>
            <person name="Walenz B."/>
            <person name="Hass B."/>
            <person name="Bruggner R."/>
            <person name="Strausberg R."/>
        </authorList>
    </citation>
    <scope>NUCLEOTIDE SEQUENCE</scope>
    <source>
        <strain evidence="19">USDA</strain>
    </source>
</reference>
<dbReference type="SUPFAM" id="SSF57850">
    <property type="entry name" value="RING/U-box"/>
    <property type="match status" value="1"/>
</dbReference>
<dbReference type="InterPro" id="IPR015947">
    <property type="entry name" value="PUA-like_sf"/>
</dbReference>
<dbReference type="InterPro" id="IPR003105">
    <property type="entry name" value="SRA_YDG"/>
</dbReference>
<name>E0W2D4_PEDHC</name>
<sequence>MFIKISTGKEIRPIEISKKQSISELKELIETQLKINKSKQKLFYSGKVLEDSTPIYKYNIKDGYVVQLIELKEPIVEKKVEKQQIVKKKTTIVENNLSEYYNVGEYIECQENDGSWFEGEIIEIYQAGNNENLDENTVVTPISIYRIQYKDEDNEITKDLRLEEFRPRSIHPVDFNSLEIGQIIHLNYNSKQLQAWGKWYDFYIKEIDKKKQLTLSGHLILGKNKKKENIKIVLNPFENYNYSIRSHIKISERDKNFDVGAKPIFCDTCKKNKNLRCKDCGCSVCGDRNDPEKTIVCDECQYGFHIYCLKPPLKQVPEDDDWYCNSCKNENIIVEDGQTVKTKRGFTADKSKSKRDWGRGMATAGRTTVNTIVPATHFGSIPGVEVGTTWRYRIQVSESGVHRPHVAGIAGRKDVGAFSIVLAGGYEDDKDDGDEVLYTGSGGRDLSNNKRVSSQSCDQELTRMNLALAKNCNASINDKEGSESTDWKAGKPVRVVRSYKEKSEYAPVEGFRYDGLYKIVKYFPKTGKSGFKVWQFLLRRDDLTPAPWTPEGKKHIQAHGLEDVIYPENYGEKAKRKNNDNDDDDDSGGGDGGDGNGHVSKKRKKVEEFKLGEELLKLVENDDLNKNKWDEVNEYLKEGKVKYLEELKNAFECVCCQDLTHKPVTTICKHNFCLSCFQNAKKVMGNICPLCKTEYEKVPNVNENLDKILLTLYPGYQVGR</sequence>
<dbReference type="SUPFAM" id="SSF57903">
    <property type="entry name" value="FYVE/PHD zinc finger"/>
    <property type="match status" value="1"/>
</dbReference>
<dbReference type="EMBL" id="AAZO01007190">
    <property type="status" value="NOT_ANNOTATED_CDS"/>
    <property type="molecule type" value="Genomic_DNA"/>
</dbReference>
<evidence type="ECO:0000259" key="17">
    <source>
        <dbReference type="PROSITE" id="PS50089"/>
    </source>
</evidence>
<evidence type="ECO:0000256" key="12">
    <source>
        <dbReference type="PROSITE-ProRule" id="PRU00175"/>
    </source>
</evidence>
<keyword evidence="5" id="KW-0479">Metal-binding</keyword>
<dbReference type="CDD" id="cd15525">
    <property type="entry name" value="PHD_UHRF1_2"/>
    <property type="match status" value="1"/>
</dbReference>
<dbReference type="Proteomes" id="UP000009046">
    <property type="component" value="Unassembled WGS sequence"/>
</dbReference>
<dbReference type="PANTHER" id="PTHR14140">
    <property type="entry name" value="E3 UBIQUITIN-PROTEIN LIGASE UHRF-RELATED"/>
    <property type="match status" value="1"/>
</dbReference>
<dbReference type="EnsemblMetazoa" id="PHUM590050-RA">
    <property type="protein sequence ID" value="PHUM590050-PA"/>
    <property type="gene ID" value="PHUM590050"/>
</dbReference>
<dbReference type="Gene3D" id="2.30.280.10">
    <property type="entry name" value="SRA-YDG"/>
    <property type="match status" value="1"/>
</dbReference>
<dbReference type="SMART" id="SM00184">
    <property type="entry name" value="RING"/>
    <property type="match status" value="2"/>
</dbReference>
<dbReference type="Pfam" id="PF00240">
    <property type="entry name" value="ubiquitin"/>
    <property type="match status" value="1"/>
</dbReference>
<dbReference type="Gene3D" id="3.30.40.10">
    <property type="entry name" value="Zinc/RING finger domain, C3HC4 (zinc finger)"/>
    <property type="match status" value="1"/>
</dbReference>
<keyword evidence="11" id="KW-0131">Cell cycle</keyword>
<dbReference type="Pfam" id="PF02182">
    <property type="entry name" value="SAD_SRA"/>
    <property type="match status" value="1"/>
</dbReference>
<dbReference type="KEGG" id="phu:Phum_PHUM590050"/>
<dbReference type="OMA" id="PNCDECE"/>
<dbReference type="InterPro" id="IPR019787">
    <property type="entry name" value="Znf_PHD-finger"/>
</dbReference>
<dbReference type="PROSITE" id="PS50089">
    <property type="entry name" value="ZF_RING_2"/>
    <property type="match status" value="1"/>
</dbReference>
<dbReference type="UniPathway" id="UPA00143"/>
<proteinExistence type="predicted"/>
<dbReference type="GO" id="GO:0003677">
    <property type="term" value="F:DNA binding"/>
    <property type="evidence" value="ECO:0007669"/>
    <property type="project" value="UniProtKB-KW"/>
</dbReference>
<dbReference type="InterPro" id="IPR013083">
    <property type="entry name" value="Znf_RING/FYVE/PHD"/>
</dbReference>
<dbReference type="InterPro" id="IPR029071">
    <property type="entry name" value="Ubiquitin-like_domsf"/>
</dbReference>
<dbReference type="GO" id="GO:0016567">
    <property type="term" value="P:protein ubiquitination"/>
    <property type="evidence" value="ECO:0007669"/>
    <property type="project" value="UniProtKB-UniPathway"/>
</dbReference>
<keyword evidence="6 12" id="KW-0863">Zinc-finger</keyword>
<dbReference type="STRING" id="121224.E0W2D4"/>
<dbReference type="GO" id="GO:0061630">
    <property type="term" value="F:ubiquitin protein ligase activity"/>
    <property type="evidence" value="ECO:0007669"/>
    <property type="project" value="UniProtKB-EC"/>
</dbReference>
<evidence type="ECO:0000313" key="20">
    <source>
        <dbReference type="EnsemblMetazoa" id="PHUM590050-PA"/>
    </source>
</evidence>
<evidence type="ECO:0000256" key="7">
    <source>
        <dbReference type="ARBA" id="ARBA00022786"/>
    </source>
</evidence>
<evidence type="ECO:0000256" key="1">
    <source>
        <dbReference type="ARBA" id="ARBA00000900"/>
    </source>
</evidence>
<keyword evidence="7" id="KW-0833">Ubl conjugation pathway</keyword>
<comment type="subcellular location">
    <subcellularLocation>
        <location evidence="13">Nucleus</location>
    </subcellularLocation>
</comment>
<organism>
    <name type="scientific">Pediculus humanus subsp. corporis</name>
    <name type="common">Body louse</name>
    <dbReference type="NCBI Taxonomy" id="121224"/>
    <lineage>
        <taxon>Eukaryota</taxon>
        <taxon>Metazoa</taxon>
        <taxon>Ecdysozoa</taxon>
        <taxon>Arthropoda</taxon>
        <taxon>Hexapoda</taxon>
        <taxon>Insecta</taxon>
        <taxon>Pterygota</taxon>
        <taxon>Neoptera</taxon>
        <taxon>Paraneoptera</taxon>
        <taxon>Psocodea</taxon>
        <taxon>Troctomorpha</taxon>
        <taxon>Phthiraptera</taxon>
        <taxon>Anoplura</taxon>
        <taxon>Pediculidae</taxon>
        <taxon>Pediculus</taxon>
    </lineage>
</organism>
<evidence type="ECO:0000256" key="14">
    <source>
        <dbReference type="SAM" id="MobiDB-lite"/>
    </source>
</evidence>
<feature type="domain" description="PHD-type" evidence="15">
    <location>
        <begin position="279"/>
        <end position="330"/>
    </location>
</feature>
<dbReference type="PANTHER" id="PTHR14140:SF45">
    <property type="entry name" value="RING-TYPE E3 UBIQUITIN TRANSFERASE"/>
    <property type="match status" value="1"/>
</dbReference>
<dbReference type="InterPro" id="IPR021991">
    <property type="entry name" value="TTD_dom"/>
</dbReference>
<evidence type="ECO:0000256" key="8">
    <source>
        <dbReference type="ARBA" id="ARBA00022833"/>
    </source>
</evidence>
<dbReference type="GeneID" id="8232762"/>
<dbReference type="GO" id="GO:0044027">
    <property type="term" value="P:negative regulation of gene expression via chromosomal CpG island methylation"/>
    <property type="evidence" value="ECO:0007669"/>
    <property type="project" value="TreeGrafter"/>
</dbReference>
<evidence type="ECO:0000256" key="13">
    <source>
        <dbReference type="PROSITE-ProRule" id="PRU00358"/>
    </source>
</evidence>
<dbReference type="GO" id="GO:0008270">
    <property type="term" value="F:zinc ion binding"/>
    <property type="evidence" value="ECO:0007669"/>
    <property type="project" value="UniProtKB-KW"/>
</dbReference>
<evidence type="ECO:0000256" key="11">
    <source>
        <dbReference type="ARBA" id="ARBA00023306"/>
    </source>
</evidence>
<dbReference type="EC" id="2.3.2.27" evidence="3"/>
<dbReference type="PROSITE" id="PS50016">
    <property type="entry name" value="ZF_PHD_2"/>
    <property type="match status" value="1"/>
</dbReference>
<dbReference type="InterPro" id="IPR000626">
    <property type="entry name" value="Ubiquitin-like_dom"/>
</dbReference>
<accession>E0W2D4</accession>